<protein>
    <submittedName>
        <fullName evidence="1">Uncharacterized protein</fullName>
    </submittedName>
</protein>
<dbReference type="RefSeq" id="WP_110657239.1">
    <property type="nucleotide sequence ID" value="NZ_PDLL01000012.1"/>
</dbReference>
<sequence>MTVRKLDATGDLALGPQEFLTGYGAEEVAQNVVTRLKFFLNEWFLDTADGTDWFGGVLGKGSALISRETVIRRRILLTPGCAGMTAFSVTTDIATRTLTVSASIVSSSGDSADINYVQAVI</sequence>
<dbReference type="Pfam" id="PF10934">
    <property type="entry name" value="Sheath_initiator"/>
    <property type="match status" value="1"/>
</dbReference>
<dbReference type="Proteomes" id="UP000247437">
    <property type="component" value="Unassembled WGS sequence"/>
</dbReference>
<evidence type="ECO:0000313" key="1">
    <source>
        <dbReference type="EMBL" id="PYY72193.1"/>
    </source>
</evidence>
<proteinExistence type="predicted"/>
<dbReference type="AlphaFoldDB" id="A0A2W0EUT4"/>
<dbReference type="InterPro" id="IPR020288">
    <property type="entry name" value="Sheath_initiator"/>
</dbReference>
<name>A0A2W0EUT4_PSEJE</name>
<organism evidence="1 2">
    <name type="scientific">Pseudomonas jessenii</name>
    <dbReference type="NCBI Taxonomy" id="77298"/>
    <lineage>
        <taxon>Bacteria</taxon>
        <taxon>Pseudomonadati</taxon>
        <taxon>Pseudomonadota</taxon>
        <taxon>Gammaproteobacteria</taxon>
        <taxon>Pseudomonadales</taxon>
        <taxon>Pseudomonadaceae</taxon>
        <taxon>Pseudomonas</taxon>
    </lineage>
</organism>
<dbReference type="EMBL" id="PDLL01000012">
    <property type="protein sequence ID" value="PYY72193.1"/>
    <property type="molecule type" value="Genomic_DNA"/>
</dbReference>
<evidence type="ECO:0000313" key="2">
    <source>
        <dbReference type="Proteomes" id="UP000247437"/>
    </source>
</evidence>
<reference evidence="1 2" key="1">
    <citation type="journal article" date="2018" name="Appl. Microbiol. Biotechnol.">
        <title>Characterization of the caprolactam degradation pathway in Pseudomonas jessenii using mass spectrometry-based proteomics.</title>
        <authorList>
            <person name="Otzen M."/>
            <person name="Palacio C."/>
            <person name="Janssen D.B."/>
        </authorList>
    </citation>
    <scope>NUCLEOTIDE SEQUENCE [LARGE SCALE GENOMIC DNA]</scope>
    <source>
        <strain evidence="1 2">GO3</strain>
    </source>
</reference>
<gene>
    <name evidence="1" type="ORF">CRX42_02360</name>
</gene>
<dbReference type="OrthoDB" id="9812969at2"/>
<accession>A0A2W0EUT4</accession>
<comment type="caution">
    <text evidence="1">The sequence shown here is derived from an EMBL/GenBank/DDBJ whole genome shotgun (WGS) entry which is preliminary data.</text>
</comment>